<dbReference type="NCBIfam" id="TIGR04363">
    <property type="entry name" value="LD_lanti_pre"/>
    <property type="match status" value="1"/>
</dbReference>
<keyword evidence="2" id="KW-1185">Reference proteome</keyword>
<dbReference type="Proteomes" id="UP000832041">
    <property type="component" value="Chromosome"/>
</dbReference>
<name>A0ABY4L5N5_THEAE</name>
<reference evidence="1 2" key="1">
    <citation type="submission" date="2020-04" db="EMBL/GenBank/DDBJ databases">
        <title>Thermobifida alba genome sequencing and assembly.</title>
        <authorList>
            <person name="Luzics S."/>
            <person name="Horvath B."/>
            <person name="Nagy I."/>
            <person name="Toth A."/>
            <person name="Nagy I."/>
            <person name="Kukolya J."/>
        </authorList>
    </citation>
    <scope>NUCLEOTIDE SEQUENCE [LARGE SCALE GENOMIC DNA]</scope>
    <source>
        <strain evidence="1 2">DSM 43795</strain>
    </source>
</reference>
<dbReference type="RefSeq" id="WP_248590673.1">
    <property type="nucleotide sequence ID" value="NZ_BAABEB010000005.1"/>
</dbReference>
<dbReference type="EMBL" id="CP051627">
    <property type="protein sequence ID" value="UPT22191.1"/>
    <property type="molecule type" value="Genomic_DNA"/>
</dbReference>
<protein>
    <submittedName>
        <fullName evidence="1">FxLD family lantipeptide</fullName>
    </submittedName>
</protein>
<organism evidence="1 2">
    <name type="scientific">Thermobifida alba</name>
    <name type="common">Thermomonospora alba</name>
    <dbReference type="NCBI Taxonomy" id="53522"/>
    <lineage>
        <taxon>Bacteria</taxon>
        <taxon>Bacillati</taxon>
        <taxon>Actinomycetota</taxon>
        <taxon>Actinomycetes</taxon>
        <taxon>Streptosporangiales</taxon>
        <taxon>Nocardiopsidaceae</taxon>
        <taxon>Thermobifida</taxon>
    </lineage>
</organism>
<evidence type="ECO:0000313" key="2">
    <source>
        <dbReference type="Proteomes" id="UP000832041"/>
    </source>
</evidence>
<accession>A0ABY4L5N5</accession>
<gene>
    <name evidence="1" type="primary">fxlA</name>
    <name evidence="1" type="ORF">FOF52_15490</name>
</gene>
<proteinExistence type="predicted"/>
<evidence type="ECO:0000313" key="1">
    <source>
        <dbReference type="EMBL" id="UPT22191.1"/>
    </source>
</evidence>
<dbReference type="InterPro" id="IPR027575">
    <property type="entry name" value="LD_lanti_pre"/>
</dbReference>
<sequence>MSTSLAGGSTALADPPGIDDEFALDVKVVLATHPNGKLQCSTSDGCGSTCNDGASACNSSIEPPLS</sequence>